<keyword evidence="3" id="KW-0677">Repeat</keyword>
<accession>A0A9D3RSM1</accession>
<evidence type="ECO:0000256" key="7">
    <source>
        <dbReference type="ARBA" id="ARBA00023125"/>
    </source>
</evidence>
<evidence type="ECO:0000256" key="9">
    <source>
        <dbReference type="ARBA" id="ARBA00023242"/>
    </source>
</evidence>
<dbReference type="GO" id="GO:0000978">
    <property type="term" value="F:RNA polymerase II cis-regulatory region sequence-specific DNA binding"/>
    <property type="evidence" value="ECO:0007669"/>
    <property type="project" value="TreeGrafter"/>
</dbReference>
<dbReference type="CDD" id="cd22541">
    <property type="entry name" value="SP5_N"/>
    <property type="match status" value="1"/>
</dbReference>
<feature type="region of interest" description="Disordered" evidence="12">
    <location>
        <begin position="37"/>
        <end position="76"/>
    </location>
</feature>
<evidence type="ECO:0000256" key="12">
    <source>
        <dbReference type="SAM" id="MobiDB-lite"/>
    </source>
</evidence>
<keyword evidence="8" id="KW-0804">Transcription</keyword>
<feature type="domain" description="C2H2-type" evidence="13">
    <location>
        <begin position="234"/>
        <end position="263"/>
    </location>
</feature>
<dbReference type="Gene3D" id="3.30.160.60">
    <property type="entry name" value="Classic Zinc Finger"/>
    <property type="match status" value="3"/>
</dbReference>
<reference evidence="14" key="1">
    <citation type="submission" date="2021-01" db="EMBL/GenBank/DDBJ databases">
        <title>A chromosome-scale assembly of European eel, Anguilla anguilla.</title>
        <authorList>
            <person name="Henkel C."/>
            <person name="Jong-Raadsen S.A."/>
            <person name="Dufour S."/>
            <person name="Weltzien F.-A."/>
            <person name="Palstra A.P."/>
            <person name="Pelster B."/>
            <person name="Spaink H.P."/>
            <person name="Van Den Thillart G.E."/>
            <person name="Jansen H."/>
            <person name="Zahm M."/>
            <person name="Klopp C."/>
            <person name="Cedric C."/>
            <person name="Louis A."/>
            <person name="Berthelot C."/>
            <person name="Parey E."/>
            <person name="Roest Crollius H."/>
            <person name="Montfort J."/>
            <person name="Robinson-Rechavi M."/>
            <person name="Bucao C."/>
            <person name="Bouchez O."/>
            <person name="Gislard M."/>
            <person name="Lluch J."/>
            <person name="Milhes M."/>
            <person name="Lampietro C."/>
            <person name="Lopez Roques C."/>
            <person name="Donnadieu C."/>
            <person name="Braasch I."/>
            <person name="Desvignes T."/>
            <person name="Postlethwait J."/>
            <person name="Bobe J."/>
            <person name="Guiguen Y."/>
            <person name="Dirks R."/>
        </authorList>
    </citation>
    <scope>NUCLEOTIDE SEQUENCE</scope>
    <source>
        <strain evidence="14">Tag_6206</strain>
        <tissue evidence="14">Liver</tissue>
    </source>
</reference>
<dbReference type="EMBL" id="JAFIRN010000012">
    <property type="protein sequence ID" value="KAG5838152.1"/>
    <property type="molecule type" value="Genomic_DNA"/>
</dbReference>
<keyword evidence="9" id="KW-0539">Nucleus</keyword>
<dbReference type="SMART" id="SM00355">
    <property type="entry name" value="ZnF_C2H2"/>
    <property type="match status" value="3"/>
</dbReference>
<keyword evidence="5" id="KW-0862">Zinc</keyword>
<keyword evidence="15" id="KW-1185">Reference proteome</keyword>
<dbReference type="GO" id="GO:0008270">
    <property type="term" value="F:zinc ion binding"/>
    <property type="evidence" value="ECO:0007669"/>
    <property type="project" value="UniProtKB-KW"/>
</dbReference>
<evidence type="ECO:0000256" key="10">
    <source>
        <dbReference type="ARBA" id="ARBA00038409"/>
    </source>
</evidence>
<dbReference type="GO" id="GO:0005634">
    <property type="term" value="C:nucleus"/>
    <property type="evidence" value="ECO:0007669"/>
    <property type="project" value="UniProtKB-SubCell"/>
</dbReference>
<feature type="domain" description="C2H2-type" evidence="13">
    <location>
        <begin position="204"/>
        <end position="233"/>
    </location>
</feature>
<keyword evidence="4 11" id="KW-0863">Zinc-finger</keyword>
<evidence type="ECO:0000256" key="6">
    <source>
        <dbReference type="ARBA" id="ARBA00023015"/>
    </source>
</evidence>
<dbReference type="PROSITE" id="PS00028">
    <property type="entry name" value="ZINC_FINGER_C2H2_1"/>
    <property type="match status" value="3"/>
</dbReference>
<dbReference type="FunFam" id="3.30.160.60:FF:000014">
    <property type="entry name" value="Transcription factor Sp3"/>
    <property type="match status" value="1"/>
</dbReference>
<organism evidence="14 15">
    <name type="scientific">Anguilla anguilla</name>
    <name type="common">European freshwater eel</name>
    <name type="synonym">Muraena anguilla</name>
    <dbReference type="NCBI Taxonomy" id="7936"/>
    <lineage>
        <taxon>Eukaryota</taxon>
        <taxon>Metazoa</taxon>
        <taxon>Chordata</taxon>
        <taxon>Craniata</taxon>
        <taxon>Vertebrata</taxon>
        <taxon>Euteleostomi</taxon>
        <taxon>Actinopterygii</taxon>
        <taxon>Neopterygii</taxon>
        <taxon>Teleostei</taxon>
        <taxon>Anguilliformes</taxon>
        <taxon>Anguillidae</taxon>
        <taxon>Anguilla</taxon>
    </lineage>
</organism>
<dbReference type="PANTHER" id="PTHR23235:SF177">
    <property type="entry name" value="C2H2-TYPE DOMAIN-CONTAINING PROTEIN"/>
    <property type="match status" value="1"/>
</dbReference>
<comment type="caution">
    <text evidence="14">The sequence shown here is derived from an EMBL/GenBank/DDBJ whole genome shotgun (WGS) entry which is preliminary data.</text>
</comment>
<name>A0A9D3RSM1_ANGAN</name>
<dbReference type="FunFam" id="3.30.160.60:FF:000624">
    <property type="entry name" value="zinc finger protein 697"/>
    <property type="match status" value="1"/>
</dbReference>
<evidence type="ECO:0000256" key="5">
    <source>
        <dbReference type="ARBA" id="ARBA00022833"/>
    </source>
</evidence>
<evidence type="ECO:0000256" key="4">
    <source>
        <dbReference type="ARBA" id="ARBA00022771"/>
    </source>
</evidence>
<evidence type="ECO:0000313" key="14">
    <source>
        <dbReference type="EMBL" id="KAG5838152.1"/>
    </source>
</evidence>
<comment type="subcellular location">
    <subcellularLocation>
        <location evidence="1">Nucleus</location>
    </subcellularLocation>
</comment>
<evidence type="ECO:0000256" key="3">
    <source>
        <dbReference type="ARBA" id="ARBA00022737"/>
    </source>
</evidence>
<evidence type="ECO:0000256" key="8">
    <source>
        <dbReference type="ARBA" id="ARBA00023163"/>
    </source>
</evidence>
<feature type="region of interest" description="Disordered" evidence="12">
    <location>
        <begin position="279"/>
        <end position="309"/>
    </location>
</feature>
<evidence type="ECO:0000313" key="15">
    <source>
        <dbReference type="Proteomes" id="UP001044222"/>
    </source>
</evidence>
<dbReference type="PROSITE" id="PS50157">
    <property type="entry name" value="ZINC_FINGER_C2H2_2"/>
    <property type="match status" value="3"/>
</dbReference>
<dbReference type="InterPro" id="IPR036236">
    <property type="entry name" value="Znf_C2H2_sf"/>
</dbReference>
<proteinExistence type="inferred from homology"/>
<dbReference type="InterPro" id="IPR013087">
    <property type="entry name" value="Znf_C2H2_type"/>
</dbReference>
<dbReference type="AlphaFoldDB" id="A0A9D3RSM1"/>
<dbReference type="GO" id="GO:0000981">
    <property type="term" value="F:DNA-binding transcription factor activity, RNA polymerase II-specific"/>
    <property type="evidence" value="ECO:0007669"/>
    <property type="project" value="TreeGrafter"/>
</dbReference>
<keyword evidence="7" id="KW-0238">DNA-binding</keyword>
<evidence type="ECO:0000256" key="1">
    <source>
        <dbReference type="ARBA" id="ARBA00004123"/>
    </source>
</evidence>
<evidence type="ECO:0000256" key="2">
    <source>
        <dbReference type="ARBA" id="ARBA00022723"/>
    </source>
</evidence>
<evidence type="ECO:0000256" key="11">
    <source>
        <dbReference type="PROSITE-ProRule" id="PRU00042"/>
    </source>
</evidence>
<keyword evidence="2" id="KW-0479">Metal-binding</keyword>
<comment type="similarity">
    <text evidence="10">Belongs to the Sp1 C2H2-type zinc-finger protein family.</text>
</comment>
<sequence>MNIFYKPSYRTELPALPLMVALGAQSHLVSWPPPVARPPGGVHPSQDPVPPGPIQTGVDAHPHHHHRRHHEVPLTPPADPPSTYALELSPAKALHTQGQGHSPYYPHQGVGISQNLSGFLQSSSAQLHHRAEEWWGLPQTATPPANHPFPLGRQMVLGRQPPIAALLQGPHKGLLSAARRCRRCKCPNCQATGGSGEPGKRRLHVCHLPECAKVYKKTSHLKAHLRWHAGERPFVCGWPFCGKSFTRSDELQRHLRTHTGEKRFGCQHCGKRFMRSDHLAKHAKTHRDRQRPASQRGGGADALPRDVKE</sequence>
<dbReference type="PANTHER" id="PTHR23235">
    <property type="entry name" value="KRUEPPEL-LIKE TRANSCRIPTION FACTOR"/>
    <property type="match status" value="1"/>
</dbReference>
<dbReference type="Pfam" id="PF00096">
    <property type="entry name" value="zf-C2H2"/>
    <property type="match status" value="2"/>
</dbReference>
<dbReference type="Proteomes" id="UP001044222">
    <property type="component" value="Chromosome 12"/>
</dbReference>
<keyword evidence="6" id="KW-0805">Transcription regulation</keyword>
<evidence type="ECO:0000259" key="13">
    <source>
        <dbReference type="PROSITE" id="PS50157"/>
    </source>
</evidence>
<protein>
    <recommendedName>
        <fullName evidence="13">C2H2-type domain-containing protein</fullName>
    </recommendedName>
</protein>
<dbReference type="SUPFAM" id="SSF57667">
    <property type="entry name" value="beta-beta-alpha zinc fingers"/>
    <property type="match status" value="1"/>
</dbReference>
<gene>
    <name evidence="14" type="ORF">ANANG_G00220740</name>
</gene>
<feature type="domain" description="C2H2-type" evidence="13">
    <location>
        <begin position="264"/>
        <end position="291"/>
    </location>
</feature>